<gene>
    <name evidence="1" type="ORF">J596_4330</name>
</gene>
<organism evidence="1 2">
    <name type="scientific">Acinetobacter baumannii 21072</name>
    <dbReference type="NCBI Taxonomy" id="1310697"/>
    <lineage>
        <taxon>Bacteria</taxon>
        <taxon>Pseudomonadati</taxon>
        <taxon>Pseudomonadota</taxon>
        <taxon>Gammaproteobacteria</taxon>
        <taxon>Moraxellales</taxon>
        <taxon>Moraxellaceae</taxon>
        <taxon>Acinetobacter</taxon>
        <taxon>Acinetobacter calcoaceticus/baumannii complex</taxon>
    </lineage>
</organism>
<accession>A0A062HHU0</accession>
<name>A0A062HHU0_ACIBA</name>
<reference evidence="1 2" key="1">
    <citation type="submission" date="2014-04" db="EMBL/GenBank/DDBJ databases">
        <title>Comparative genomics and transcriptomics to identify genetic mechanisms underlying the emergence of carbapenem resistant Acinetobacter baumannii (CRAb).</title>
        <authorList>
            <person name="Harris A.D."/>
            <person name="Johnson K.J."/>
            <person name="George J."/>
            <person name="Nadendla S."/>
            <person name="Daugherty S.C."/>
            <person name="Parankush S."/>
            <person name="Sadzewicz L."/>
            <person name="Tallon L."/>
            <person name="Sengamalay N."/>
            <person name="Hazen T.H."/>
            <person name="Rasko D.A."/>
        </authorList>
    </citation>
    <scope>NUCLEOTIDE SEQUENCE [LARGE SCALE GENOMIC DNA]</scope>
    <source>
        <strain evidence="1 2">21072</strain>
    </source>
</reference>
<evidence type="ECO:0000313" key="1">
    <source>
        <dbReference type="EMBL" id="KCY05942.1"/>
    </source>
</evidence>
<dbReference type="Proteomes" id="UP000027327">
    <property type="component" value="Unassembled WGS sequence"/>
</dbReference>
<protein>
    <submittedName>
        <fullName evidence="1">Uncharacterized protein</fullName>
    </submittedName>
</protein>
<proteinExistence type="predicted"/>
<dbReference type="AlphaFoldDB" id="A0A062HHU0"/>
<dbReference type="EMBL" id="JMOD01000245">
    <property type="protein sequence ID" value="KCY05942.1"/>
    <property type="molecule type" value="Genomic_DNA"/>
</dbReference>
<comment type="caution">
    <text evidence="1">The sequence shown here is derived from an EMBL/GenBank/DDBJ whole genome shotgun (WGS) entry which is preliminary data.</text>
</comment>
<sequence>MCFKAVLYLNNSLLINFPYLNNSLLINFPYKKTPPTNGWGCLE</sequence>
<evidence type="ECO:0000313" key="2">
    <source>
        <dbReference type="Proteomes" id="UP000027327"/>
    </source>
</evidence>